<protein>
    <submittedName>
        <fullName evidence="1">Spore germination protein GerPE</fullName>
    </submittedName>
</protein>
<dbReference type="Pfam" id="PF10970">
    <property type="entry name" value="GerPE"/>
    <property type="match status" value="1"/>
</dbReference>
<dbReference type="RefSeq" id="WP_163950047.1">
    <property type="nucleotide sequence ID" value="NZ_JAAIKC010000007.1"/>
</dbReference>
<name>A0A6G4A2Y8_9BACL</name>
<dbReference type="InterPro" id="IPR024496">
    <property type="entry name" value="Spore_germ_GerPE"/>
</dbReference>
<dbReference type="EMBL" id="JAAIKC010000007">
    <property type="protein sequence ID" value="NEW08017.1"/>
    <property type="molecule type" value="Genomic_DNA"/>
</dbReference>
<gene>
    <name evidence="1" type="ORF">GK047_18620</name>
</gene>
<sequence length="163" mass="18083">MARLSIVSTVYVNDVGSSSTLHIGDHVSTTLQSRAFAVQREVPLYYDNEGNFDEYPFYIRPFPIPQPPEPVAMSVDNWGSFIRVGGIRILGVASSSLIQIGSNCNTRSETRIKDFRQFVSPKPGPQEQTTFVKKGQEIGIGDFVDMLKPPPRPPHTRSSTSIN</sequence>
<comment type="caution">
    <text evidence="1">The sequence shown here is derived from an EMBL/GenBank/DDBJ whole genome shotgun (WGS) entry which is preliminary data.</text>
</comment>
<reference evidence="1" key="1">
    <citation type="submission" date="2020-02" db="EMBL/GenBank/DDBJ databases">
        <authorList>
            <person name="Shen X.-R."/>
            <person name="Zhang Y.-X."/>
        </authorList>
    </citation>
    <scope>NUCLEOTIDE SEQUENCE</scope>
    <source>
        <strain evidence="1">SYP-B3998</strain>
    </source>
</reference>
<dbReference type="AlphaFoldDB" id="A0A6G4A2Y8"/>
<proteinExistence type="predicted"/>
<organism evidence="1">
    <name type="scientific">Paenibacillus sp. SYP-B3998</name>
    <dbReference type="NCBI Taxonomy" id="2678564"/>
    <lineage>
        <taxon>Bacteria</taxon>
        <taxon>Bacillati</taxon>
        <taxon>Bacillota</taxon>
        <taxon>Bacilli</taxon>
        <taxon>Bacillales</taxon>
        <taxon>Paenibacillaceae</taxon>
        <taxon>Paenibacillus</taxon>
    </lineage>
</organism>
<evidence type="ECO:0000313" key="1">
    <source>
        <dbReference type="EMBL" id="NEW08017.1"/>
    </source>
</evidence>
<accession>A0A6G4A2Y8</accession>